<reference evidence="3" key="1">
    <citation type="journal article" date="2016" name="Proc. Natl. Acad. Sci. U.S.A.">
        <title>Chromosome-level assembly of Arabidopsis thaliana Ler reveals the extent of translocation and inversion polymorphisms.</title>
        <authorList>
            <person name="Zapata L."/>
            <person name="Ding J."/>
            <person name="Willing E.M."/>
            <person name="Hartwig B."/>
            <person name="Bezdan D."/>
            <person name="Jiao W.B."/>
            <person name="Patel V."/>
            <person name="Velikkakam James G."/>
            <person name="Koornneef M."/>
            <person name="Ossowski S."/>
            <person name="Schneeberger K."/>
        </authorList>
    </citation>
    <scope>NUCLEOTIDE SEQUENCE [LARGE SCALE GENOMIC DNA]</scope>
    <source>
        <strain evidence="3">cv. Landsberg erecta</strain>
    </source>
</reference>
<dbReference type="EMBL" id="LUHQ01000004">
    <property type="protein sequence ID" value="OAP00655.1"/>
    <property type="molecule type" value="Genomic_DNA"/>
</dbReference>
<accession>A0A178V5G3</accession>
<gene>
    <name evidence="2" type="ordered locus">AXX17_At4g02460</name>
    <name evidence="1" type="ORF">AT9943_LOCUS14597</name>
</gene>
<protein>
    <submittedName>
        <fullName evidence="1">(thale cress) hypothetical protein</fullName>
    </submittedName>
</protein>
<reference evidence="1 4" key="3">
    <citation type="submission" date="2020-09" db="EMBL/GenBank/DDBJ databases">
        <authorList>
            <person name="Ashkenazy H."/>
        </authorList>
    </citation>
    <scope>NUCLEOTIDE SEQUENCE [LARGE SCALE GENOMIC DNA]</scope>
    <source>
        <strain evidence="4">cv. Cdm-0</strain>
    </source>
</reference>
<organism evidence="2 3">
    <name type="scientific">Arabidopsis thaliana</name>
    <name type="common">Mouse-ear cress</name>
    <dbReference type="NCBI Taxonomy" id="3702"/>
    <lineage>
        <taxon>Eukaryota</taxon>
        <taxon>Viridiplantae</taxon>
        <taxon>Streptophyta</taxon>
        <taxon>Embryophyta</taxon>
        <taxon>Tracheophyta</taxon>
        <taxon>Spermatophyta</taxon>
        <taxon>Magnoliopsida</taxon>
        <taxon>eudicotyledons</taxon>
        <taxon>Gunneridae</taxon>
        <taxon>Pentapetalae</taxon>
        <taxon>rosids</taxon>
        <taxon>malvids</taxon>
        <taxon>Brassicales</taxon>
        <taxon>Brassicaceae</taxon>
        <taxon>Camelineae</taxon>
        <taxon>Arabidopsis</taxon>
    </lineage>
</organism>
<dbReference type="EMBL" id="LR881469">
    <property type="protein sequence ID" value="CAD5326860.1"/>
    <property type="molecule type" value="Genomic_DNA"/>
</dbReference>
<evidence type="ECO:0000313" key="3">
    <source>
        <dbReference type="Proteomes" id="UP000078284"/>
    </source>
</evidence>
<evidence type="ECO:0000313" key="2">
    <source>
        <dbReference type="EMBL" id="OAP00655.1"/>
    </source>
</evidence>
<name>A0A178V5G3_ARATH</name>
<dbReference type="Proteomes" id="UP000078284">
    <property type="component" value="Chromosome 4"/>
</dbReference>
<proteinExistence type="predicted"/>
<evidence type="ECO:0000313" key="4">
    <source>
        <dbReference type="Proteomes" id="UP000516314"/>
    </source>
</evidence>
<evidence type="ECO:0000313" key="1">
    <source>
        <dbReference type="EMBL" id="CAD5326860.1"/>
    </source>
</evidence>
<sequence>MSMVEEIKDLIEKVDNIEGASITLQKGFNVCEFEIDTLAMELRVCEAVVDKEIRECKMQLKILKNSDN</sequence>
<dbReference type="AlphaFoldDB" id="A0A178V5G3"/>
<reference evidence="2" key="2">
    <citation type="submission" date="2016-03" db="EMBL/GenBank/DDBJ databases">
        <title>Full-length assembly of Arabidopsis thaliana Ler reveals the complement of translocations and inversions.</title>
        <authorList>
            <person name="Zapata L."/>
            <person name="Schneeberger K."/>
            <person name="Ossowski S."/>
        </authorList>
    </citation>
    <scope>NUCLEOTIDE SEQUENCE [LARGE SCALE GENOMIC DNA]</scope>
    <source>
        <tissue evidence="2">Leaf</tissue>
    </source>
</reference>
<dbReference type="Proteomes" id="UP000516314">
    <property type="component" value="Chromosome 4"/>
</dbReference>